<feature type="chain" id="PRO_5012567843" description="Outer membrane protein beta-barrel domain-containing protein" evidence="1">
    <location>
        <begin position="26"/>
        <end position="276"/>
    </location>
</feature>
<evidence type="ECO:0000313" key="2">
    <source>
        <dbReference type="EMBL" id="SHJ88599.1"/>
    </source>
</evidence>
<protein>
    <recommendedName>
        <fullName evidence="4">Outer membrane protein beta-barrel domain-containing protein</fullName>
    </recommendedName>
</protein>
<dbReference type="RefSeq" id="WP_073173004.1">
    <property type="nucleotide sequence ID" value="NZ_FQZE01000037.1"/>
</dbReference>
<dbReference type="OrthoDB" id="1120066at2"/>
<name>A0A1M6MYS1_9BACT</name>
<gene>
    <name evidence="2" type="ORF">SAMN05444280_13728</name>
</gene>
<evidence type="ECO:0000313" key="3">
    <source>
        <dbReference type="Proteomes" id="UP000184050"/>
    </source>
</evidence>
<dbReference type="Proteomes" id="UP000184050">
    <property type="component" value="Unassembled WGS sequence"/>
</dbReference>
<keyword evidence="1" id="KW-0732">Signal</keyword>
<accession>A0A1M6MYS1</accession>
<proteinExistence type="predicted"/>
<organism evidence="2 3">
    <name type="scientific">Tangfeifania diversioriginum</name>
    <dbReference type="NCBI Taxonomy" id="1168035"/>
    <lineage>
        <taxon>Bacteria</taxon>
        <taxon>Pseudomonadati</taxon>
        <taxon>Bacteroidota</taxon>
        <taxon>Bacteroidia</taxon>
        <taxon>Marinilabiliales</taxon>
        <taxon>Prolixibacteraceae</taxon>
        <taxon>Tangfeifania</taxon>
    </lineage>
</organism>
<reference evidence="2 3" key="1">
    <citation type="submission" date="2016-11" db="EMBL/GenBank/DDBJ databases">
        <authorList>
            <person name="Jaros S."/>
            <person name="Januszkiewicz K."/>
            <person name="Wedrychowicz H."/>
        </authorList>
    </citation>
    <scope>NUCLEOTIDE SEQUENCE [LARGE SCALE GENOMIC DNA]</scope>
    <source>
        <strain evidence="2 3">DSM 27063</strain>
    </source>
</reference>
<dbReference type="EMBL" id="FQZE01000037">
    <property type="protein sequence ID" value="SHJ88599.1"/>
    <property type="molecule type" value="Genomic_DNA"/>
</dbReference>
<keyword evidence="3" id="KW-1185">Reference proteome</keyword>
<dbReference type="AlphaFoldDB" id="A0A1M6MYS1"/>
<evidence type="ECO:0008006" key="4">
    <source>
        <dbReference type="Google" id="ProtNLM"/>
    </source>
</evidence>
<evidence type="ECO:0000256" key="1">
    <source>
        <dbReference type="SAM" id="SignalP"/>
    </source>
</evidence>
<feature type="signal peptide" evidence="1">
    <location>
        <begin position="1"/>
        <end position="25"/>
    </location>
</feature>
<sequence length="276" mass="31240">MYQKFFFNFFLALSLLFTGWPSVSAQSDDHLYGFLSDLQVTVKSGPSQLITELSSEGPTSEFNNQAGLSYGIEISKQLSRNWESGVEFGSTILRGKTDSPDFSAFGNHSSFTPPFSDPVFYRNRLLSSRAFVQFNGFWGQRDFLLLPFVRAGVGLLQYKSELRYNDGREDNFIFGKRVEDYKDAVMSTAVYNVSPGLRLSLTAKVKLMAAINLNLVNYDFLDVVHNYNKAGERVDAVGLYTDFWIGISVLFNNTGRYNANSISKKQIQSLPFYRPR</sequence>
<dbReference type="STRING" id="1168035.SAMN05444280_13728"/>